<reference evidence="2" key="1">
    <citation type="submission" date="2022-11" db="UniProtKB">
        <authorList>
            <consortium name="WormBaseParasite"/>
        </authorList>
    </citation>
    <scope>IDENTIFICATION</scope>
</reference>
<protein>
    <submittedName>
        <fullName evidence="2">Uncharacterized protein</fullName>
    </submittedName>
</protein>
<organism evidence="1 2">
    <name type="scientific">Panagrolaimus sp. JU765</name>
    <dbReference type="NCBI Taxonomy" id="591449"/>
    <lineage>
        <taxon>Eukaryota</taxon>
        <taxon>Metazoa</taxon>
        <taxon>Ecdysozoa</taxon>
        <taxon>Nematoda</taxon>
        <taxon>Chromadorea</taxon>
        <taxon>Rhabditida</taxon>
        <taxon>Tylenchina</taxon>
        <taxon>Panagrolaimomorpha</taxon>
        <taxon>Panagrolaimoidea</taxon>
        <taxon>Panagrolaimidae</taxon>
        <taxon>Panagrolaimus</taxon>
    </lineage>
</organism>
<proteinExistence type="predicted"/>
<evidence type="ECO:0000313" key="1">
    <source>
        <dbReference type="Proteomes" id="UP000887576"/>
    </source>
</evidence>
<name>A0AC34Q2A0_9BILA</name>
<evidence type="ECO:0000313" key="2">
    <source>
        <dbReference type="WBParaSite" id="JU765_v2.g12223.t1"/>
    </source>
</evidence>
<dbReference type="Proteomes" id="UP000887576">
    <property type="component" value="Unplaced"/>
</dbReference>
<dbReference type="WBParaSite" id="JU765_v2.g12223.t1">
    <property type="protein sequence ID" value="JU765_v2.g12223.t1"/>
    <property type="gene ID" value="JU765_v2.g12223"/>
</dbReference>
<accession>A0AC34Q2A0</accession>
<sequence length="679" mass="78028">MNKLLSDFLHIIAYTTIVLFSHKIIYAIYRVFFVHLIAKPKDLHKLAGGKGALITGSSDGIGKAYALELAKRGFNLILISRTKSKLEDVKENCLEIASGKIQVLIIEFDFAKATLDDYEKRIFEKIEKLDIGVLVNNVGQMHKYPDVFHQYPGDLAAVHDITVVNTVPITVLTSKILPQMVKRNKGIVVNVSSAAGYYEMARWSVYSSTKKFVKHFTSCLKKEYKNSEIQIQAVCPLFLSTNMTHYSSSEAITAEDFVQSAIRTIGHTSETAGCFLHELQLFGFVFPAHFVDPFVKLLSLQQKRQFPGLESYLDKQTRVTVDQNLYHYQSGNQYENPPDDENESWSAVLPILPVTRIDFGIFKNIIPREWTFTTYKAYKKTTVRPIHSQIHYTQWNVFRLMLGFLSEYKANKGGTLFSSADLHDTNFPCNDADEKTVKSWAHNGRQVMYSVYFDEVIDDKVYVFVNINDDICEYHINYADFNETYKTDTRTVPFKRFKGLRLTAPEGYKIVHPLMSVDTAMRTLNYVVISRAGPVDLKLISYRFHSQGHGKPLRWEEYDAKADLLPRFQEQQFYGEDGNGDEKDYHRLEFLRRYDFRVHQGSCPKEYNGLMSSLGCVHFFSVFYKGNEVYDLIGMPARKIPCKVHPAKKAPKHSGVERNVMFLEASRCKTIHSYEFSSR</sequence>